<dbReference type="EMBL" id="CP133762">
    <property type="protein sequence ID" value="WMX46515.1"/>
    <property type="molecule type" value="Genomic_DNA"/>
</dbReference>
<feature type="domain" description="CD-NTase-associated protein 16 NUDIX" evidence="2">
    <location>
        <begin position="42"/>
        <end position="209"/>
    </location>
</feature>
<proteinExistence type="predicted"/>
<keyword evidence="1" id="KW-1133">Transmembrane helix</keyword>
<organism evidence="3 4">
    <name type="scientific">Streptomyces roseicoloratus</name>
    <dbReference type="NCBI Taxonomy" id="2508722"/>
    <lineage>
        <taxon>Bacteria</taxon>
        <taxon>Bacillati</taxon>
        <taxon>Actinomycetota</taxon>
        <taxon>Actinomycetes</taxon>
        <taxon>Kitasatosporales</taxon>
        <taxon>Streptomycetaceae</taxon>
        <taxon>Streptomyces</taxon>
    </lineage>
</organism>
<accession>A0ABY9S089</accession>
<dbReference type="InterPro" id="IPR040829">
    <property type="entry name" value="Cap16_NUDIX"/>
</dbReference>
<protein>
    <recommendedName>
        <fullName evidence="2">CD-NTase-associated protein 16 NUDIX domain-containing protein</fullName>
    </recommendedName>
</protein>
<reference evidence="3 4" key="1">
    <citation type="submission" date="2023-09" db="EMBL/GenBank/DDBJ databases">
        <title>Complete genome of Streptomyces roseicoloratus T14.</title>
        <authorList>
            <person name="Bashizi T."/>
            <person name="Kim M.-J."/>
            <person name="Lee G."/>
            <person name="Tagele S.B."/>
            <person name="Shin J.-H."/>
        </authorList>
    </citation>
    <scope>NUCLEOTIDE SEQUENCE [LARGE SCALE GENOMIC DNA]</scope>
    <source>
        <strain evidence="3 4">T14</strain>
    </source>
</reference>
<dbReference type="RefSeq" id="WP_128976287.1">
    <property type="nucleotide sequence ID" value="NZ_CP133762.1"/>
</dbReference>
<keyword evidence="1" id="KW-0472">Membrane</keyword>
<dbReference type="SUPFAM" id="SSF55811">
    <property type="entry name" value="Nudix"/>
    <property type="match status" value="1"/>
</dbReference>
<dbReference type="Proteomes" id="UP001250858">
    <property type="component" value="Chromosome"/>
</dbReference>
<sequence>MVEKIVGGIVVALLTGVGRLLWQNRRHLTLLRLLLTPFARARVSVAVLLRVHEEDHYVLFSSVNRPGAFGPPGGVVKYQESAKRFLERLGFEPEGRSREVMRHDLRGFLGALRVLGFARWLYKEVDRETSADCLRRELVEELGEVGHEELVPLAREVGFRSVRRVIDGPLKVPGEAYRQIRFFEVYDLVLDKPEATRLREALLALAADAEAGTVIGASRAEITRGRAGVNVVLPQSAFLAGEKRFREDLAPAS</sequence>
<name>A0ABY9S089_9ACTN</name>
<evidence type="ECO:0000313" key="4">
    <source>
        <dbReference type="Proteomes" id="UP001250858"/>
    </source>
</evidence>
<evidence type="ECO:0000259" key="2">
    <source>
        <dbReference type="Pfam" id="PF18167"/>
    </source>
</evidence>
<evidence type="ECO:0000256" key="1">
    <source>
        <dbReference type="SAM" id="Phobius"/>
    </source>
</evidence>
<evidence type="ECO:0000313" key="3">
    <source>
        <dbReference type="EMBL" id="WMX46515.1"/>
    </source>
</evidence>
<keyword evidence="4" id="KW-1185">Reference proteome</keyword>
<dbReference type="InterPro" id="IPR015797">
    <property type="entry name" value="NUDIX_hydrolase-like_dom_sf"/>
</dbReference>
<feature type="transmembrane region" description="Helical" evidence="1">
    <location>
        <begin position="6"/>
        <end position="22"/>
    </location>
</feature>
<keyword evidence="1" id="KW-0812">Transmembrane</keyword>
<dbReference type="Pfam" id="PF18167">
    <property type="entry name" value="Sa_NUDIX"/>
    <property type="match status" value="1"/>
</dbReference>
<gene>
    <name evidence="3" type="ORF">RGF97_19005</name>
</gene>